<dbReference type="InterPro" id="IPR000073">
    <property type="entry name" value="AB_hydrolase_1"/>
</dbReference>
<dbReference type="PANTHER" id="PTHR37017:SF11">
    <property type="entry name" value="ESTERASE_LIPASE_THIOESTERASE DOMAIN-CONTAINING PROTEIN"/>
    <property type="match status" value="1"/>
</dbReference>
<protein>
    <submittedName>
        <fullName evidence="2">Unannotated protein</fullName>
    </submittedName>
</protein>
<dbReference type="InterPro" id="IPR029058">
    <property type="entry name" value="AB_hydrolase_fold"/>
</dbReference>
<evidence type="ECO:0000313" key="2">
    <source>
        <dbReference type="EMBL" id="CAB5021090.1"/>
    </source>
</evidence>
<name>A0A6J7QTL1_9ZZZZ</name>
<dbReference type="AlphaFoldDB" id="A0A6J7QTL1"/>
<dbReference type="Pfam" id="PF12697">
    <property type="entry name" value="Abhydrolase_6"/>
    <property type="match status" value="1"/>
</dbReference>
<dbReference type="SUPFAM" id="SSF53474">
    <property type="entry name" value="alpha/beta-Hydrolases"/>
    <property type="match status" value="1"/>
</dbReference>
<reference evidence="2" key="1">
    <citation type="submission" date="2020-05" db="EMBL/GenBank/DDBJ databases">
        <authorList>
            <person name="Chiriac C."/>
            <person name="Salcher M."/>
            <person name="Ghai R."/>
            <person name="Kavagutti S V."/>
        </authorList>
    </citation>
    <scope>NUCLEOTIDE SEQUENCE</scope>
</reference>
<sequence>MADMETSDTVLRPLVLLVHGAWHGAWCWAALQSELDQHGIASLAIDLPGHGASTLPLSDMHGDAQHVADIALKIGRPVVLVGHSYGGGVIGEAAHILRESTTAPVQHLVYLTAFCLDTGESVGGLAASLPAENALLNAAILPGPDGASGGTLVLDCTKAHDALYGCCPANVSDAAIARLSPQPMATLGQPTSGAPWKTIPSTYVVCEQDQAIHPNHQRIMAERCGTVLSLNTDHSPFVSMTVETADIIKNIVRA</sequence>
<dbReference type="InterPro" id="IPR052897">
    <property type="entry name" value="Sec-Metab_Biosynth_Hydrolase"/>
</dbReference>
<feature type="domain" description="AB hydrolase-1" evidence="1">
    <location>
        <begin position="15"/>
        <end position="246"/>
    </location>
</feature>
<dbReference type="EMBL" id="CAFBPN010000040">
    <property type="protein sequence ID" value="CAB5021090.1"/>
    <property type="molecule type" value="Genomic_DNA"/>
</dbReference>
<gene>
    <name evidence="2" type="ORF">UFOPK4098_00870</name>
</gene>
<dbReference type="PANTHER" id="PTHR37017">
    <property type="entry name" value="AB HYDROLASE-1 DOMAIN-CONTAINING PROTEIN-RELATED"/>
    <property type="match status" value="1"/>
</dbReference>
<organism evidence="2">
    <name type="scientific">freshwater metagenome</name>
    <dbReference type="NCBI Taxonomy" id="449393"/>
    <lineage>
        <taxon>unclassified sequences</taxon>
        <taxon>metagenomes</taxon>
        <taxon>ecological metagenomes</taxon>
    </lineage>
</organism>
<accession>A0A6J7QTL1</accession>
<proteinExistence type="predicted"/>
<evidence type="ECO:0000259" key="1">
    <source>
        <dbReference type="Pfam" id="PF12697"/>
    </source>
</evidence>
<dbReference type="Gene3D" id="3.40.50.1820">
    <property type="entry name" value="alpha/beta hydrolase"/>
    <property type="match status" value="1"/>
</dbReference>